<evidence type="ECO:0000313" key="1">
    <source>
        <dbReference type="EMBL" id="MPQ63091.1"/>
    </source>
</evidence>
<dbReference type="Proteomes" id="UP000342249">
    <property type="component" value="Unassembled WGS sequence"/>
</dbReference>
<proteinExistence type="predicted"/>
<name>A0A5N7J2X6_9CLOT</name>
<organism evidence="1 2">
    <name type="scientific">Clostridium estertheticum</name>
    <dbReference type="NCBI Taxonomy" id="238834"/>
    <lineage>
        <taxon>Bacteria</taxon>
        <taxon>Bacillati</taxon>
        <taxon>Bacillota</taxon>
        <taxon>Clostridia</taxon>
        <taxon>Eubacteriales</taxon>
        <taxon>Clostridiaceae</taxon>
        <taxon>Clostridium</taxon>
    </lineage>
</organism>
<dbReference type="EMBL" id="SPSF01000032">
    <property type="protein sequence ID" value="MPQ63091.1"/>
    <property type="molecule type" value="Genomic_DNA"/>
</dbReference>
<dbReference type="RefSeq" id="WP_152752648.1">
    <property type="nucleotide sequence ID" value="NZ_SPSE01000033.1"/>
</dbReference>
<comment type="caution">
    <text evidence="1">The sequence shown here is derived from an EMBL/GenBank/DDBJ whole genome shotgun (WGS) entry which is preliminary data.</text>
</comment>
<sequence length="331" mass="38349">MKLIKVKNGLLEAENYFLVSSFSDFAGSTNITRDITTGRLKLISNNKIERKFEYKEFVIELEKENFKTMDIDDYSMIYLGNKDYSFGIKDTKADTQNKFWKILKQDNYIQAYSSKDGVNYTNIGGMEFSDSLTKQGFTKKNTEDFILNNYKVYASPYVTLQNVPEGFTVEFYNSKDELVLTRLFDAMMECKVFLDAKIQGYFIIKDLDNKEYYKSELLDLGYGDIYVLSPYNFEIIYLGNVINNIDSALLQDLEELITIKNIGNKDYMNINIGTQTSSNDLIQLSLDNITYTDNITLDIVQSTQKDIYVKIIKNADNHSFNVRDFQLIVNE</sequence>
<evidence type="ECO:0000313" key="2">
    <source>
        <dbReference type="Proteomes" id="UP000342249"/>
    </source>
</evidence>
<dbReference type="AlphaFoldDB" id="A0A5N7J2X6"/>
<reference evidence="1 2" key="1">
    <citation type="journal article" date="2019" name="Lett. Appl. Microbiol.">
        <title>A case of 'blown pack' spoilage of vacuum-packaged pork likely associated with Clostridium estertheticum in Canada.</title>
        <authorList>
            <person name="Zhang P."/>
            <person name="Ward P."/>
            <person name="McMullen L.M."/>
            <person name="Yang X."/>
        </authorList>
    </citation>
    <scope>NUCLEOTIDE SEQUENCE [LARGE SCALE GENOMIC DNA]</scope>
    <source>
        <strain evidence="1 2">MA19</strain>
    </source>
</reference>
<gene>
    <name evidence="1" type="ORF">E4V82_13335</name>
</gene>
<accession>A0A5N7J2X6</accession>
<protein>
    <submittedName>
        <fullName evidence="1">Uncharacterized protein</fullName>
    </submittedName>
</protein>